<dbReference type="EMBL" id="AP023361">
    <property type="protein sequence ID" value="BCJ89603.1"/>
    <property type="molecule type" value="Genomic_DNA"/>
</dbReference>
<dbReference type="Proteomes" id="UP000515317">
    <property type="component" value="Chromosome"/>
</dbReference>
<evidence type="ECO:0000313" key="3">
    <source>
        <dbReference type="Proteomes" id="UP000515317"/>
    </source>
</evidence>
<evidence type="ECO:0000256" key="1">
    <source>
        <dbReference type="SAM" id="SignalP"/>
    </source>
</evidence>
<gene>
    <name evidence="2" type="ORF">IZ6_03380</name>
</gene>
<name>A0A6S6QER5_9HYPH</name>
<dbReference type="AlphaFoldDB" id="A0A6S6QER5"/>
<feature type="chain" id="PRO_5028395451" evidence="1">
    <location>
        <begin position="23"/>
        <end position="294"/>
    </location>
</feature>
<evidence type="ECO:0000313" key="2">
    <source>
        <dbReference type="EMBL" id="BCJ89603.1"/>
    </source>
</evidence>
<dbReference type="RefSeq" id="WP_222876302.1">
    <property type="nucleotide sequence ID" value="NZ_AP023361.1"/>
</dbReference>
<sequence>MRFAFACSVLIAAGLGASAVEAQTLQLKPFKDNLFAYPKVMVDEGEDFYRMVDYKKERDIHIRDDVPERRVQPHYVSTGVRKVQEDAVLESPLGKIRHFTVGKTDGAAIITMYLHGQGGSRKQGVDDITFGGNFNRIKNLMAQNGGLYLSPDFSDFAERGTAEIKTLLLHYIARSPSAPVIIGCGSMGGQVCWNLAKDPVIGPRLGGLLLLGSFPDEEFLDSAAFRAKVPVFFGHGGADTVVSVIKQEQFFRSLPGKSPGYPTRFVRFETGSHGTPIRMTDWRAEINWMLAQPR</sequence>
<dbReference type="Gene3D" id="3.40.50.1820">
    <property type="entry name" value="alpha/beta hydrolase"/>
    <property type="match status" value="1"/>
</dbReference>
<organism evidence="2 3">
    <name type="scientific">Terrihabitans soli</name>
    <dbReference type="NCBI Taxonomy" id="708113"/>
    <lineage>
        <taxon>Bacteria</taxon>
        <taxon>Pseudomonadati</taxon>
        <taxon>Pseudomonadota</taxon>
        <taxon>Alphaproteobacteria</taxon>
        <taxon>Hyphomicrobiales</taxon>
        <taxon>Terrihabitans</taxon>
    </lineage>
</organism>
<keyword evidence="3" id="KW-1185">Reference proteome</keyword>
<feature type="signal peptide" evidence="1">
    <location>
        <begin position="1"/>
        <end position="22"/>
    </location>
</feature>
<dbReference type="InterPro" id="IPR029058">
    <property type="entry name" value="AB_hydrolase_fold"/>
</dbReference>
<dbReference type="SUPFAM" id="SSF53474">
    <property type="entry name" value="alpha/beta-Hydrolases"/>
    <property type="match status" value="1"/>
</dbReference>
<proteinExistence type="predicted"/>
<keyword evidence="1" id="KW-0732">Signal</keyword>
<dbReference type="KEGG" id="tso:IZ6_03380"/>
<protein>
    <submittedName>
        <fullName evidence="2">Phospholipase</fullName>
    </submittedName>
</protein>
<reference evidence="2 3" key="1">
    <citation type="submission" date="2020-08" db="EMBL/GenBank/DDBJ databases">
        <title>Genome sequence of Rhizobiales bacterium strain IZ6.</title>
        <authorList>
            <person name="Nakai R."/>
            <person name="Naganuma T."/>
        </authorList>
    </citation>
    <scope>NUCLEOTIDE SEQUENCE [LARGE SCALE GENOMIC DNA]</scope>
    <source>
        <strain evidence="2 3">IZ6</strain>
    </source>
</reference>
<accession>A0A6S6QER5</accession>